<evidence type="ECO:0000313" key="1">
    <source>
        <dbReference type="EMBL" id="GIJ57285.1"/>
    </source>
</evidence>
<protein>
    <submittedName>
        <fullName evidence="1">Uncharacterized protein</fullName>
    </submittedName>
</protein>
<keyword evidence="2" id="KW-1185">Reference proteome</keyword>
<dbReference type="EMBL" id="BOPG01000030">
    <property type="protein sequence ID" value="GIJ57285.1"/>
    <property type="molecule type" value="Genomic_DNA"/>
</dbReference>
<sequence length="58" mass="6149">MIAGQAKRQVQPHQPASAAAQVITDRVGDAALVFALRANIAENSASDLEAIRTVPRRP</sequence>
<proteinExistence type="predicted"/>
<dbReference type="Proteomes" id="UP000612585">
    <property type="component" value="Unassembled WGS sequence"/>
</dbReference>
<evidence type="ECO:0000313" key="2">
    <source>
        <dbReference type="Proteomes" id="UP000612585"/>
    </source>
</evidence>
<dbReference type="RefSeq" id="WP_203996497.1">
    <property type="nucleotide sequence ID" value="NZ_BOPG01000030.1"/>
</dbReference>
<accession>A0A8J3Z8L1</accession>
<gene>
    <name evidence="1" type="ORF">Vau01_048010</name>
</gene>
<name>A0A8J3Z8L1_9ACTN</name>
<reference evidence="1" key="1">
    <citation type="submission" date="2021-01" db="EMBL/GenBank/DDBJ databases">
        <title>Whole genome shotgun sequence of Virgisporangium aurantiacum NBRC 16421.</title>
        <authorList>
            <person name="Komaki H."/>
            <person name="Tamura T."/>
        </authorList>
    </citation>
    <scope>NUCLEOTIDE SEQUENCE</scope>
    <source>
        <strain evidence="1">NBRC 16421</strain>
    </source>
</reference>
<organism evidence="1 2">
    <name type="scientific">Virgisporangium aurantiacum</name>
    <dbReference type="NCBI Taxonomy" id="175570"/>
    <lineage>
        <taxon>Bacteria</taxon>
        <taxon>Bacillati</taxon>
        <taxon>Actinomycetota</taxon>
        <taxon>Actinomycetes</taxon>
        <taxon>Micromonosporales</taxon>
        <taxon>Micromonosporaceae</taxon>
        <taxon>Virgisporangium</taxon>
    </lineage>
</organism>
<comment type="caution">
    <text evidence="1">The sequence shown here is derived from an EMBL/GenBank/DDBJ whole genome shotgun (WGS) entry which is preliminary data.</text>
</comment>
<dbReference type="AlphaFoldDB" id="A0A8J3Z8L1"/>